<name>A0A8S5THR9_9CAUD</name>
<dbReference type="EMBL" id="BK032828">
    <property type="protein sequence ID" value="DAF62785.1"/>
    <property type="molecule type" value="Genomic_DNA"/>
</dbReference>
<protein>
    <submittedName>
        <fullName evidence="1">Uncharacterized protein</fullName>
    </submittedName>
</protein>
<accession>A0A8S5THR9</accession>
<reference evidence="1" key="1">
    <citation type="journal article" date="2021" name="Proc. Natl. Acad. Sci. U.S.A.">
        <title>A Catalog of Tens of Thousands of Viruses from Human Metagenomes Reveals Hidden Associations with Chronic Diseases.</title>
        <authorList>
            <person name="Tisza M.J."/>
            <person name="Buck C.B."/>
        </authorList>
    </citation>
    <scope>NUCLEOTIDE SEQUENCE</scope>
    <source>
        <strain evidence="1">Ctiv53</strain>
    </source>
</reference>
<proteinExistence type="predicted"/>
<sequence>MLSIFQVAFPQRLPESKILIPFKPKPPAAPFGQQSPN</sequence>
<evidence type="ECO:0000313" key="1">
    <source>
        <dbReference type="EMBL" id="DAF62785.1"/>
    </source>
</evidence>
<organism evidence="1">
    <name type="scientific">Myoviridae sp. ctiv53</name>
    <dbReference type="NCBI Taxonomy" id="2827703"/>
    <lineage>
        <taxon>Viruses</taxon>
        <taxon>Duplodnaviria</taxon>
        <taxon>Heunggongvirae</taxon>
        <taxon>Uroviricota</taxon>
        <taxon>Caudoviricetes</taxon>
    </lineage>
</organism>